<feature type="transmembrane region" description="Helical" evidence="2">
    <location>
        <begin position="297"/>
        <end position="315"/>
    </location>
</feature>
<feature type="transmembrane region" description="Helical" evidence="2">
    <location>
        <begin position="269"/>
        <end position="285"/>
    </location>
</feature>
<feature type="transmembrane region" description="Helical" evidence="2">
    <location>
        <begin position="134"/>
        <end position="153"/>
    </location>
</feature>
<keyword evidence="1" id="KW-0620">Polyamine biosynthesis</keyword>
<dbReference type="InterPro" id="IPR029063">
    <property type="entry name" value="SAM-dependent_MTases_sf"/>
</dbReference>
<dbReference type="SUPFAM" id="SSF53335">
    <property type="entry name" value="S-adenosyl-L-methionine-dependent methyltransferases"/>
    <property type="match status" value="1"/>
</dbReference>
<reference evidence="3 4" key="1">
    <citation type="journal article" date="2017" name="ISME J.">
        <title>Potential for microbial H2 and metal transformations associated with novel bacteria and archaea in deep terrestrial subsurface sediments.</title>
        <authorList>
            <person name="Hernsdorf A.W."/>
            <person name="Amano Y."/>
            <person name="Miyakawa K."/>
            <person name="Ise K."/>
            <person name="Suzuki Y."/>
            <person name="Anantharaman K."/>
            <person name="Probst A."/>
            <person name="Burstein D."/>
            <person name="Thomas B.C."/>
            <person name="Banfield J.F."/>
        </authorList>
    </citation>
    <scope>NUCLEOTIDE SEQUENCE [LARGE SCALE GENOMIC DNA]</scope>
    <source>
        <strain evidence="3">HGW-Wallbacteria-1</strain>
    </source>
</reference>
<evidence type="ECO:0000256" key="1">
    <source>
        <dbReference type="ARBA" id="ARBA00023115"/>
    </source>
</evidence>
<dbReference type="Proteomes" id="UP000233256">
    <property type="component" value="Unassembled WGS sequence"/>
</dbReference>
<feature type="transmembrane region" description="Helical" evidence="2">
    <location>
        <begin position="435"/>
        <end position="452"/>
    </location>
</feature>
<dbReference type="PANTHER" id="PTHR43317:SF1">
    <property type="entry name" value="THERMOSPERMINE SYNTHASE ACAULIS5"/>
    <property type="match status" value="1"/>
</dbReference>
<gene>
    <name evidence="3" type="ORF">CVV64_08855</name>
</gene>
<dbReference type="PANTHER" id="PTHR43317">
    <property type="entry name" value="THERMOSPERMINE SYNTHASE ACAULIS5"/>
    <property type="match status" value="1"/>
</dbReference>
<feature type="transmembrane region" description="Helical" evidence="2">
    <location>
        <begin position="208"/>
        <end position="232"/>
    </location>
</feature>
<feature type="transmembrane region" description="Helical" evidence="2">
    <location>
        <begin position="238"/>
        <end position="257"/>
    </location>
</feature>
<sequence>MERIAVFLSSFTIFAMELGAAKALLPTFGGSYLVWGTCLIFFQAVLFLGYAGVHMATRLIGHRALTILHSLLALLSLSFLPLAIRQWDSAGSEHLTIILTLAVSVGIPFLLLSTTSPLVQFWTSTKKEKESYHLFSWSNSGSLAGLLSYPLILERVTGIEGQFKLFTVLFILWIIIMIPMALSHFMATGRKSASAPVHDNEAEIHEHSFNWVWLCSPILANAMMLTITNLLVWDMVSIPLMWVLPLAIFLVTFILNFRTKPIHSILMDRLFHLSLIAMLLIHMATRLDFDLPALPLRFTYLMILFFVCMKCQRMLYISRPQCRESLFGYYSAMALGGIIGTALISFFLPLATNTLTEVPLSIAATALITMIWDRRNPVSLQGNRWRDGIILTLVISLLLSAAQINQSAEGPPMIITGGAIAALALLLGRQKEARWAVAVGAVLFLLISSQTGSRGSFGRQILFQTRNFYGIHRVIARQDQRILQHGSTFHGRQYTDKARESIPLSYYHRTTPLGKVFTNPVGSLNRCALIGLGTGALTTYQKSGQHWTWLELDPEVVKIAEKWFTYLSMARGKIDFVTGDARITLRKQPEKSMDLITVDAFSGDSIPVHLLTMEAMKEFWSRCGDNGLVLYHISSRYFNLEPVLAAAASTLDLKAMILIAQDGVAEDADPCRGFAVFSSQLWQERLKSLGFREAVAGPTQWTDDYASILDVLSLVDIGQGE</sequence>
<feature type="transmembrane region" description="Helical" evidence="2">
    <location>
        <begin position="96"/>
        <end position="122"/>
    </location>
</feature>
<feature type="transmembrane region" description="Helical" evidence="2">
    <location>
        <begin position="385"/>
        <end position="404"/>
    </location>
</feature>
<feature type="transmembrane region" description="Helical" evidence="2">
    <location>
        <begin position="410"/>
        <end position="428"/>
    </location>
</feature>
<keyword evidence="2" id="KW-0812">Transmembrane</keyword>
<dbReference type="AlphaFoldDB" id="A0A2N1PQ55"/>
<evidence type="ECO:0000256" key="2">
    <source>
        <dbReference type="SAM" id="Phobius"/>
    </source>
</evidence>
<comment type="caution">
    <text evidence="3">The sequence shown here is derived from an EMBL/GenBank/DDBJ whole genome shotgun (WGS) entry which is preliminary data.</text>
</comment>
<protein>
    <recommendedName>
        <fullName evidence="5">Spermidine synthase</fullName>
    </recommendedName>
</protein>
<accession>A0A2N1PQ55</accession>
<keyword evidence="2" id="KW-1133">Transmembrane helix</keyword>
<evidence type="ECO:0000313" key="3">
    <source>
        <dbReference type="EMBL" id="PKK90464.1"/>
    </source>
</evidence>
<organism evidence="3 4">
    <name type="scientific">Candidatus Wallbacteria bacterium HGW-Wallbacteria-1</name>
    <dbReference type="NCBI Taxonomy" id="2013854"/>
    <lineage>
        <taxon>Bacteria</taxon>
        <taxon>Candidatus Walliibacteriota</taxon>
    </lineage>
</organism>
<dbReference type="EMBL" id="PGXC01000005">
    <property type="protein sequence ID" value="PKK90464.1"/>
    <property type="molecule type" value="Genomic_DNA"/>
</dbReference>
<feature type="transmembrane region" description="Helical" evidence="2">
    <location>
        <begin position="327"/>
        <end position="348"/>
    </location>
</feature>
<feature type="transmembrane region" description="Helical" evidence="2">
    <location>
        <begin position="65"/>
        <end position="84"/>
    </location>
</feature>
<dbReference type="NCBIfam" id="NF037959">
    <property type="entry name" value="MFS_SpdSyn"/>
    <property type="match status" value="1"/>
</dbReference>
<dbReference type="Gene3D" id="3.40.50.150">
    <property type="entry name" value="Vaccinia Virus protein VP39"/>
    <property type="match status" value="1"/>
</dbReference>
<feature type="transmembrane region" description="Helical" evidence="2">
    <location>
        <begin position="33"/>
        <end position="53"/>
    </location>
</feature>
<keyword evidence="2" id="KW-0472">Membrane</keyword>
<feature type="transmembrane region" description="Helical" evidence="2">
    <location>
        <begin position="354"/>
        <end position="373"/>
    </location>
</feature>
<evidence type="ECO:0000313" key="4">
    <source>
        <dbReference type="Proteomes" id="UP000233256"/>
    </source>
</evidence>
<feature type="transmembrane region" description="Helical" evidence="2">
    <location>
        <begin position="165"/>
        <end position="187"/>
    </location>
</feature>
<dbReference type="GO" id="GO:0006596">
    <property type="term" value="P:polyamine biosynthetic process"/>
    <property type="evidence" value="ECO:0007669"/>
    <property type="project" value="UniProtKB-KW"/>
</dbReference>
<proteinExistence type="predicted"/>
<evidence type="ECO:0008006" key="5">
    <source>
        <dbReference type="Google" id="ProtNLM"/>
    </source>
</evidence>
<name>A0A2N1PQ55_9BACT</name>